<dbReference type="Pfam" id="PF01476">
    <property type="entry name" value="LysM"/>
    <property type="match status" value="4"/>
</dbReference>
<proteinExistence type="predicted"/>
<feature type="domain" description="LysM" evidence="5">
    <location>
        <begin position="232"/>
        <end position="277"/>
    </location>
</feature>
<dbReference type="GO" id="GO:0008061">
    <property type="term" value="F:chitin binding"/>
    <property type="evidence" value="ECO:0007669"/>
    <property type="project" value="UniProtKB-KW"/>
</dbReference>
<dbReference type="SUPFAM" id="SSF54106">
    <property type="entry name" value="LysM domain"/>
    <property type="match status" value="3"/>
</dbReference>
<evidence type="ECO:0000256" key="3">
    <source>
        <dbReference type="SAM" id="MobiDB-lite"/>
    </source>
</evidence>
<keyword evidence="4" id="KW-0732">Signal</keyword>
<dbReference type="GO" id="GO:0016787">
    <property type="term" value="F:hydrolase activity"/>
    <property type="evidence" value="ECO:0007669"/>
    <property type="project" value="UniProtKB-KW"/>
</dbReference>
<feature type="chain" id="PRO_5015178380" evidence="4">
    <location>
        <begin position="20"/>
        <end position="336"/>
    </location>
</feature>
<dbReference type="SMART" id="SM00257">
    <property type="entry name" value="LysM"/>
    <property type="match status" value="4"/>
</dbReference>
<keyword evidence="6" id="KW-0378">Hydrolase</keyword>
<protein>
    <submittedName>
        <fullName evidence="6">Cell wall hydrolase</fullName>
    </submittedName>
</protein>
<dbReference type="PANTHER" id="PTHR34997:SF1">
    <property type="entry name" value="PEPTIDOGLYCAN-BINDING LYSIN DOMAIN"/>
    <property type="match status" value="1"/>
</dbReference>
<feature type="domain" description="LysM" evidence="5">
    <location>
        <begin position="163"/>
        <end position="210"/>
    </location>
</feature>
<comment type="caution">
    <text evidence="6">The sequence shown here is derived from an EMBL/GenBank/DDBJ whole genome shotgun (WGS) entry which is preliminary data.</text>
</comment>
<evidence type="ECO:0000313" key="7">
    <source>
        <dbReference type="Proteomes" id="UP000239649"/>
    </source>
</evidence>
<dbReference type="AlphaFoldDB" id="A0A2P6VPM1"/>
<dbReference type="Proteomes" id="UP000239649">
    <property type="component" value="Unassembled WGS sequence"/>
</dbReference>
<gene>
    <name evidence="6" type="primary">g18</name>
    <name evidence="6" type="ORF">C2E20_0018</name>
</gene>
<evidence type="ECO:0000256" key="4">
    <source>
        <dbReference type="SAM" id="SignalP"/>
    </source>
</evidence>
<dbReference type="PROSITE" id="PS51782">
    <property type="entry name" value="LYSM"/>
    <property type="match status" value="4"/>
</dbReference>
<feature type="domain" description="LysM" evidence="5">
    <location>
        <begin position="104"/>
        <end position="153"/>
    </location>
</feature>
<dbReference type="InterPro" id="IPR018392">
    <property type="entry name" value="LysM"/>
</dbReference>
<dbReference type="CDD" id="cd00118">
    <property type="entry name" value="LysM"/>
    <property type="match status" value="3"/>
</dbReference>
<evidence type="ECO:0000256" key="1">
    <source>
        <dbReference type="ARBA" id="ARBA00022669"/>
    </source>
</evidence>
<feature type="signal peptide" evidence="4">
    <location>
        <begin position="1"/>
        <end position="19"/>
    </location>
</feature>
<organism evidence="6 7">
    <name type="scientific">Micractinium conductrix</name>
    <dbReference type="NCBI Taxonomy" id="554055"/>
    <lineage>
        <taxon>Eukaryota</taxon>
        <taxon>Viridiplantae</taxon>
        <taxon>Chlorophyta</taxon>
        <taxon>core chlorophytes</taxon>
        <taxon>Trebouxiophyceae</taxon>
        <taxon>Chlorellales</taxon>
        <taxon>Chlorellaceae</taxon>
        <taxon>Chlorella clade</taxon>
        <taxon>Micractinium</taxon>
    </lineage>
</organism>
<feature type="domain" description="LysM" evidence="5">
    <location>
        <begin position="24"/>
        <end position="73"/>
    </location>
</feature>
<dbReference type="PANTHER" id="PTHR34997">
    <property type="entry name" value="AM15"/>
    <property type="match status" value="1"/>
</dbReference>
<dbReference type="InterPro" id="IPR052210">
    <property type="entry name" value="LysM1-like"/>
</dbReference>
<dbReference type="EMBL" id="LHPF02000001">
    <property type="protein sequence ID" value="PSC76019.1"/>
    <property type="molecule type" value="Genomic_DNA"/>
</dbReference>
<dbReference type="Gene3D" id="3.10.350.10">
    <property type="entry name" value="LysM domain"/>
    <property type="match status" value="4"/>
</dbReference>
<keyword evidence="1" id="KW-0147">Chitin-binding</keyword>
<keyword evidence="7" id="KW-1185">Reference proteome</keyword>
<evidence type="ECO:0000259" key="5">
    <source>
        <dbReference type="PROSITE" id="PS51782"/>
    </source>
</evidence>
<name>A0A2P6VPM1_9CHLO</name>
<keyword evidence="2" id="KW-0843">Virulence</keyword>
<evidence type="ECO:0000313" key="6">
    <source>
        <dbReference type="EMBL" id="PSC76019.1"/>
    </source>
</evidence>
<evidence type="ECO:0000256" key="2">
    <source>
        <dbReference type="ARBA" id="ARBA00023026"/>
    </source>
</evidence>
<feature type="region of interest" description="Disordered" evidence="3">
    <location>
        <begin position="308"/>
        <end position="336"/>
    </location>
</feature>
<reference evidence="6 7" key="1">
    <citation type="journal article" date="2018" name="Plant J.">
        <title>Genome sequences of Chlorella sorokiniana UTEX 1602 and Micractinium conductrix SAG 241.80: implications to maltose excretion by a green alga.</title>
        <authorList>
            <person name="Arriola M.B."/>
            <person name="Velmurugan N."/>
            <person name="Zhang Y."/>
            <person name="Plunkett M.H."/>
            <person name="Hondzo H."/>
            <person name="Barney B.M."/>
        </authorList>
    </citation>
    <scope>NUCLEOTIDE SEQUENCE [LARGE SCALE GENOMIC DNA]</scope>
    <source>
        <strain evidence="6 7">SAG 241.80</strain>
    </source>
</reference>
<dbReference type="InterPro" id="IPR036779">
    <property type="entry name" value="LysM_dom_sf"/>
</dbReference>
<dbReference type="OrthoDB" id="1193027at2759"/>
<sequence>MTAKVFAAALLLLAVGANAATVCPTYTVAPGDSISSIASQFKVQISGLEDALKICINGYTSGVVLQPNQKICLPPFYEACRFVCTAGRPCPDLEATWWTFEKCKYYTVQAGDTLDSISGALGLTALELKEANPGVTMLQVNDYVKLPGWYDGCPAPGDAQPCRYYVAQQADSLSNIAIAFSVDLTELQKVNPSLAGDTAGLLQPGQKVQVPPFDESCGEGVKVEKPNTGRCNAVVIREGDTLYSVAAAFQTTTQQVIEINPTLAAGGILTPGSEVFIPPYAAEDCAAGIRYITPGQVLYQPDPNASIQEAPDAQVVGAPTAAPTPAPGPAWMRRRQ</sequence>
<accession>A0A2P6VPM1</accession>